<gene>
    <name evidence="1" type="ORF">GS399_15320</name>
</gene>
<accession>A0A7K1YCN4</accession>
<organism evidence="1 2">
    <name type="scientific">Hufsiella arboris</name>
    <dbReference type="NCBI Taxonomy" id="2695275"/>
    <lineage>
        <taxon>Bacteria</taxon>
        <taxon>Pseudomonadati</taxon>
        <taxon>Bacteroidota</taxon>
        <taxon>Sphingobacteriia</taxon>
        <taxon>Sphingobacteriales</taxon>
        <taxon>Sphingobacteriaceae</taxon>
        <taxon>Hufsiella</taxon>
    </lineage>
</organism>
<dbReference type="EMBL" id="WVHT01000007">
    <property type="protein sequence ID" value="MXV52344.1"/>
    <property type="molecule type" value="Genomic_DNA"/>
</dbReference>
<name>A0A7K1YCN4_9SPHI</name>
<evidence type="ECO:0000313" key="1">
    <source>
        <dbReference type="EMBL" id="MXV52344.1"/>
    </source>
</evidence>
<proteinExistence type="predicted"/>
<dbReference type="RefSeq" id="WP_160845517.1">
    <property type="nucleotide sequence ID" value="NZ_WVHT01000007.1"/>
</dbReference>
<dbReference type="Pfam" id="PF14135">
    <property type="entry name" value="DUF4302"/>
    <property type="match status" value="1"/>
</dbReference>
<reference evidence="1 2" key="1">
    <citation type="submission" date="2019-11" db="EMBL/GenBank/DDBJ databases">
        <title>Pedobacter sp. HMF7647 Genome sequencing and assembly.</title>
        <authorList>
            <person name="Kang H."/>
            <person name="Kim H."/>
            <person name="Joh K."/>
        </authorList>
    </citation>
    <scope>NUCLEOTIDE SEQUENCE [LARGE SCALE GENOMIC DNA]</scope>
    <source>
        <strain evidence="1 2">HMF7647</strain>
    </source>
</reference>
<dbReference type="Proteomes" id="UP000466586">
    <property type="component" value="Unassembled WGS sequence"/>
</dbReference>
<dbReference type="PROSITE" id="PS51257">
    <property type="entry name" value="PROKAR_LIPOPROTEIN"/>
    <property type="match status" value="1"/>
</dbReference>
<dbReference type="InterPro" id="IPR025396">
    <property type="entry name" value="DUF4302"/>
</dbReference>
<keyword evidence="2" id="KW-1185">Reference proteome</keyword>
<comment type="caution">
    <text evidence="1">The sequence shown here is derived from an EMBL/GenBank/DDBJ whole genome shotgun (WGS) entry which is preliminary data.</text>
</comment>
<sequence length="448" mass="50546">MKEIKHYILWLLLGVLATGCQKEAGSLIPDDLPRMDEICASYNKTLQEADKGWLIEYTPAVGTGAFNMHMTFKGDTVHMESDYYINSTEDYRQQSNVHYRVSGVVLPEITFETYSVFARLYERASGNFEFEIKPDSSGGFWLNPIHLADKGVRFHLIKATDESLKVFKAKVDMQSEIRQFVLDPTMKYFRQIDLKDIANNKLQATAVFQSRTNSILLVYQKDGQTQVDSYPYKLAADGIELTKPINVGNQQLSALHFGTRQTNGVYPIGDAAKGISGTLTPVDTALYSNKGVGAALMDGQVQYEISGVSQLVSDDYYRKLLLLNGYYTTQLYFNWTTQSGDINQNLYTAVETFDGGATYDFHSYYLKPTIKDEDKLFYQFLTFKTTVASGFSGPKIYTDPFVTKVLLDPKGLTVVPAASGVFTLISRSDSRYWFTVTLRNRKENTVNE</sequence>
<evidence type="ECO:0000313" key="2">
    <source>
        <dbReference type="Proteomes" id="UP000466586"/>
    </source>
</evidence>
<protein>
    <submittedName>
        <fullName evidence="1">DUF4302 domain-containing protein</fullName>
    </submittedName>
</protein>
<dbReference type="AlphaFoldDB" id="A0A7K1YCN4"/>